<dbReference type="InterPro" id="IPR006683">
    <property type="entry name" value="Thioestr_dom"/>
</dbReference>
<sequence length="140" mass="14632">MTERIPLIRVTAMPADTNPYGGVFGGWLMSQMALGAGALASRAGQGKAVVVSASDFAFPGAMAVGDELSVYCEIAAVGKTSMTVEAEAIARERNGEATTRVAEGTFKFVLLDDEDRPRPVRLSAEAALPLREKAGAQNDA</sequence>
<keyword evidence="6" id="KW-1185">Reference proteome</keyword>
<gene>
    <name evidence="5" type="ORF">Q9K01_06270</name>
</gene>
<comment type="similarity">
    <text evidence="1">Belongs to the acyl coenzyme A hydrolase family.</text>
</comment>
<dbReference type="Proteomes" id="UP001235664">
    <property type="component" value="Unassembled WGS sequence"/>
</dbReference>
<keyword evidence="2 3" id="KW-0378">Hydrolase</keyword>
<dbReference type="InterPro" id="IPR029069">
    <property type="entry name" value="HotDog_dom_sf"/>
</dbReference>
<evidence type="ECO:0000256" key="1">
    <source>
        <dbReference type="ARBA" id="ARBA00010458"/>
    </source>
</evidence>
<evidence type="ECO:0000313" key="6">
    <source>
        <dbReference type="Proteomes" id="UP001235664"/>
    </source>
</evidence>
<dbReference type="RefSeq" id="WP_305929358.1">
    <property type="nucleotide sequence ID" value="NZ_JAVAIL010000002.1"/>
</dbReference>
<dbReference type="InterPro" id="IPR033120">
    <property type="entry name" value="HOTDOG_ACOT"/>
</dbReference>
<protein>
    <submittedName>
        <fullName evidence="5">Hotdog domain-containing protein</fullName>
    </submittedName>
</protein>
<dbReference type="PROSITE" id="PS51770">
    <property type="entry name" value="HOTDOG_ACOT"/>
    <property type="match status" value="1"/>
</dbReference>
<proteinExistence type="inferred from homology"/>
<evidence type="ECO:0000313" key="5">
    <source>
        <dbReference type="EMBL" id="MDP4539222.1"/>
    </source>
</evidence>
<dbReference type="Gene3D" id="3.10.129.10">
    <property type="entry name" value="Hotdog Thioesterase"/>
    <property type="match status" value="1"/>
</dbReference>
<dbReference type="InterPro" id="IPR040170">
    <property type="entry name" value="Cytosol_ACT"/>
</dbReference>
<evidence type="ECO:0000256" key="2">
    <source>
        <dbReference type="ARBA" id="ARBA00022801"/>
    </source>
</evidence>
<evidence type="ECO:0000256" key="3">
    <source>
        <dbReference type="PROSITE-ProRule" id="PRU01106"/>
    </source>
</evidence>
<dbReference type="Pfam" id="PF03061">
    <property type="entry name" value="4HBT"/>
    <property type="match status" value="1"/>
</dbReference>
<feature type="domain" description="HotDog ACOT-type" evidence="4">
    <location>
        <begin position="2"/>
        <end position="114"/>
    </location>
</feature>
<dbReference type="SUPFAM" id="SSF54637">
    <property type="entry name" value="Thioesterase/thiol ester dehydrase-isomerase"/>
    <property type="match status" value="1"/>
</dbReference>
<reference evidence="5 6" key="1">
    <citation type="submission" date="2023-08" db="EMBL/GenBank/DDBJ databases">
        <title>genomic of DY56.</title>
        <authorList>
            <person name="Wang Y."/>
        </authorList>
    </citation>
    <scope>NUCLEOTIDE SEQUENCE [LARGE SCALE GENOMIC DNA]</scope>
    <source>
        <strain evidence="5 6">DY56-A-20</strain>
    </source>
</reference>
<dbReference type="PANTHER" id="PTHR11049:SF5">
    <property type="entry name" value="ACYL-COA THIOESTER HYDROLASE YCIA"/>
    <property type="match status" value="1"/>
</dbReference>
<comment type="caution">
    <text evidence="5">The sequence shown here is derived from an EMBL/GenBank/DDBJ whole genome shotgun (WGS) entry which is preliminary data.</text>
</comment>
<dbReference type="CDD" id="cd03442">
    <property type="entry name" value="BFIT_BACH"/>
    <property type="match status" value="1"/>
</dbReference>
<dbReference type="EMBL" id="JAVAIL010000002">
    <property type="protein sequence ID" value="MDP4539222.1"/>
    <property type="molecule type" value="Genomic_DNA"/>
</dbReference>
<name>A0ABT9H7D5_9SPHN</name>
<evidence type="ECO:0000259" key="4">
    <source>
        <dbReference type="PROSITE" id="PS51770"/>
    </source>
</evidence>
<accession>A0ABT9H7D5</accession>
<organism evidence="5 6">
    <name type="scientific">Qipengyuania benthica</name>
    <dbReference type="NCBI Taxonomy" id="3067651"/>
    <lineage>
        <taxon>Bacteria</taxon>
        <taxon>Pseudomonadati</taxon>
        <taxon>Pseudomonadota</taxon>
        <taxon>Alphaproteobacteria</taxon>
        <taxon>Sphingomonadales</taxon>
        <taxon>Erythrobacteraceae</taxon>
        <taxon>Qipengyuania</taxon>
    </lineage>
</organism>
<dbReference type="PANTHER" id="PTHR11049">
    <property type="entry name" value="ACYL COENZYME A THIOESTER HYDROLASE"/>
    <property type="match status" value="1"/>
</dbReference>